<dbReference type="PROSITE" id="PS50228">
    <property type="entry name" value="SUEL_LECTIN"/>
    <property type="match status" value="2"/>
</dbReference>
<evidence type="ECO:0000313" key="5">
    <source>
        <dbReference type="RefSeq" id="XP_030636887.1"/>
    </source>
</evidence>
<evidence type="ECO:0000259" key="3">
    <source>
        <dbReference type="PROSITE" id="PS50228"/>
    </source>
</evidence>
<dbReference type="Pfam" id="PF02140">
    <property type="entry name" value="SUEL_Lectin"/>
    <property type="match status" value="2"/>
</dbReference>
<dbReference type="PANTHER" id="PTHR46780">
    <property type="entry name" value="PROTEIN EVA-1"/>
    <property type="match status" value="1"/>
</dbReference>
<dbReference type="GeneID" id="115817850"/>
<dbReference type="InterPro" id="IPR000922">
    <property type="entry name" value="Lectin_gal-bd_dom"/>
</dbReference>
<dbReference type="RefSeq" id="XP_030636887.1">
    <property type="nucleotide sequence ID" value="XM_030781027.1"/>
</dbReference>
<evidence type="ECO:0000256" key="2">
    <source>
        <dbReference type="ARBA" id="ARBA00022737"/>
    </source>
</evidence>
<dbReference type="GO" id="GO:0030246">
    <property type="term" value="F:carbohydrate binding"/>
    <property type="evidence" value="ECO:0007669"/>
    <property type="project" value="UniProtKB-KW"/>
</dbReference>
<dbReference type="Proteomes" id="UP000504632">
    <property type="component" value="Chromosome 1"/>
</dbReference>
<evidence type="ECO:0000256" key="1">
    <source>
        <dbReference type="ARBA" id="ARBA00022734"/>
    </source>
</evidence>
<protein>
    <submittedName>
        <fullName evidence="5">LOW QUALITY PROTEIN: L-rhamnose-binding lectin CSL1-like</fullName>
    </submittedName>
</protein>
<sequence length="182" mass="20122">MSGLVDGVINVQSATYGRKDKELCSIGRPPTELANTNCLQAVPLISQICNGRRECEINPHTFSLPDPCYGTYKYFTTTYECIPAWTSLTCEAGYSKLNCGNYVIQINTANYGRTDSTICSAGRPSGQITNTNCFAPKTFTEVSKQCNGKHSCYVHASHTIFSDPCFGTYKYLEISYFCLPVH</sequence>
<keyword evidence="4" id="KW-1185">Reference proteome</keyword>
<keyword evidence="1" id="KW-0430">Lectin</keyword>
<dbReference type="OrthoDB" id="1100386at2759"/>
<dbReference type="CDD" id="cd22836">
    <property type="entry name" value="Gal_Rha_Lectin_RBL_rpt2"/>
    <property type="match status" value="1"/>
</dbReference>
<dbReference type="InterPro" id="IPR043159">
    <property type="entry name" value="Lectin_gal-bd_sf"/>
</dbReference>
<feature type="domain" description="SUEL-type lectin" evidence="3">
    <location>
        <begin position="87"/>
        <end position="179"/>
    </location>
</feature>
<proteinExistence type="predicted"/>
<dbReference type="AlphaFoldDB" id="A0A6J2VXU6"/>
<feature type="domain" description="SUEL-type lectin" evidence="3">
    <location>
        <begin position="1"/>
        <end position="82"/>
    </location>
</feature>
<dbReference type="Gene3D" id="2.60.120.740">
    <property type="match status" value="2"/>
</dbReference>
<gene>
    <name evidence="5" type="primary">LOC115817850</name>
</gene>
<name>A0A6J2VXU6_CHACN</name>
<dbReference type="InParanoid" id="A0A6J2VXU6"/>
<reference evidence="5" key="1">
    <citation type="submission" date="2025-08" db="UniProtKB">
        <authorList>
            <consortium name="RefSeq"/>
        </authorList>
    </citation>
    <scope>IDENTIFICATION</scope>
</reference>
<accession>A0A6J2VXU6</accession>
<dbReference type="FunFam" id="2.60.120.740:FF:000001">
    <property type="entry name" value="Adhesion G protein-coupled receptor L2"/>
    <property type="match status" value="1"/>
</dbReference>
<evidence type="ECO:0000313" key="4">
    <source>
        <dbReference type="Proteomes" id="UP000504632"/>
    </source>
</evidence>
<organism evidence="4 5">
    <name type="scientific">Chanos chanos</name>
    <name type="common">Milkfish</name>
    <name type="synonym">Mugil chanos</name>
    <dbReference type="NCBI Taxonomy" id="29144"/>
    <lineage>
        <taxon>Eukaryota</taxon>
        <taxon>Metazoa</taxon>
        <taxon>Chordata</taxon>
        <taxon>Craniata</taxon>
        <taxon>Vertebrata</taxon>
        <taxon>Euteleostomi</taxon>
        <taxon>Actinopterygii</taxon>
        <taxon>Neopterygii</taxon>
        <taxon>Teleostei</taxon>
        <taxon>Ostariophysi</taxon>
        <taxon>Gonorynchiformes</taxon>
        <taxon>Chanidae</taxon>
        <taxon>Chanos</taxon>
    </lineage>
</organism>
<keyword evidence="2" id="KW-0677">Repeat</keyword>